<dbReference type="SUPFAM" id="SSF53474">
    <property type="entry name" value="alpha/beta-Hydrolases"/>
    <property type="match status" value="1"/>
</dbReference>
<protein>
    <submittedName>
        <fullName evidence="3">Dienelactone hydrolase family protein</fullName>
        <ecNumber evidence="3">3.1.-.-</ecNumber>
    </submittedName>
</protein>
<gene>
    <name evidence="3" type="ORF">ACFOWM_00240</name>
</gene>
<name>A0ABV8QLV9_9BACT</name>
<dbReference type="EC" id="3.1.-.-" evidence="3"/>
<dbReference type="GO" id="GO:0016787">
    <property type="term" value="F:hydrolase activity"/>
    <property type="evidence" value="ECO:0007669"/>
    <property type="project" value="UniProtKB-KW"/>
</dbReference>
<dbReference type="PROSITE" id="PS51257">
    <property type="entry name" value="PROKAR_LIPOPROTEIN"/>
    <property type="match status" value="1"/>
</dbReference>
<feature type="chain" id="PRO_5045966762" evidence="1">
    <location>
        <begin position="24"/>
        <end position="282"/>
    </location>
</feature>
<feature type="signal peptide" evidence="1">
    <location>
        <begin position="1"/>
        <end position="23"/>
    </location>
</feature>
<dbReference type="PANTHER" id="PTHR22946:SF0">
    <property type="entry name" value="DIENELACTONE HYDROLASE DOMAIN-CONTAINING PROTEIN"/>
    <property type="match status" value="1"/>
</dbReference>
<dbReference type="EMBL" id="JBHSCZ010000001">
    <property type="protein sequence ID" value="MFC4261290.1"/>
    <property type="molecule type" value="Genomic_DNA"/>
</dbReference>
<comment type="caution">
    <text evidence="3">The sequence shown here is derived from an EMBL/GenBank/DDBJ whole genome shotgun (WGS) entry which is preliminary data.</text>
</comment>
<accession>A0ABV8QLV9</accession>
<keyword evidence="4" id="KW-1185">Reference proteome</keyword>
<proteinExistence type="predicted"/>
<sequence>MIKNVTFASACAAMMLFITSCNSNESSKATTPTEAAPKAVTIKTENVDYTGDGVTMKGFIAYNEADTNLKPAVLIVPEWWGIGDYTRGRAKQLAELGYVAFAIDMYGEGKTAETPDEAGKLATPFYAPTPLAQNRFDAALAKLKTVKGVDTTKIAAIGYCFGGAMVLNMARLGEPLKGVVSFHGNLVGTAPAVKGLIKADVLVCHGNADQFVPATEVATFKTQMDSIGASYTFKGYDSATHAFTNPMATEKGKKYGIPIAYNAAADTASFNEMKAFFEKIFK</sequence>
<evidence type="ECO:0000313" key="3">
    <source>
        <dbReference type="EMBL" id="MFC4261290.1"/>
    </source>
</evidence>
<reference evidence="4" key="1">
    <citation type="journal article" date="2019" name="Int. J. Syst. Evol. Microbiol.">
        <title>The Global Catalogue of Microorganisms (GCM) 10K type strain sequencing project: providing services to taxonomists for standard genome sequencing and annotation.</title>
        <authorList>
            <consortium name="The Broad Institute Genomics Platform"/>
            <consortium name="The Broad Institute Genome Sequencing Center for Infectious Disease"/>
            <person name="Wu L."/>
            <person name="Ma J."/>
        </authorList>
    </citation>
    <scope>NUCLEOTIDE SEQUENCE [LARGE SCALE GENOMIC DNA]</scope>
    <source>
        <strain evidence="4">CECT 8289</strain>
    </source>
</reference>
<dbReference type="Proteomes" id="UP001595907">
    <property type="component" value="Unassembled WGS sequence"/>
</dbReference>
<dbReference type="Pfam" id="PF01738">
    <property type="entry name" value="DLH"/>
    <property type="match status" value="1"/>
</dbReference>
<dbReference type="InterPro" id="IPR050261">
    <property type="entry name" value="FrsA_esterase"/>
</dbReference>
<feature type="domain" description="Dienelactone hydrolase" evidence="2">
    <location>
        <begin position="66"/>
        <end position="280"/>
    </location>
</feature>
<evidence type="ECO:0000256" key="1">
    <source>
        <dbReference type="SAM" id="SignalP"/>
    </source>
</evidence>
<keyword evidence="3" id="KW-0378">Hydrolase</keyword>
<dbReference type="RefSeq" id="WP_379705357.1">
    <property type="nucleotide sequence ID" value="NZ_JBHSCZ010000001.1"/>
</dbReference>
<dbReference type="PANTHER" id="PTHR22946">
    <property type="entry name" value="DIENELACTONE HYDROLASE DOMAIN-CONTAINING PROTEIN-RELATED"/>
    <property type="match status" value="1"/>
</dbReference>
<dbReference type="InterPro" id="IPR002925">
    <property type="entry name" value="Dienelactn_hydro"/>
</dbReference>
<evidence type="ECO:0000259" key="2">
    <source>
        <dbReference type="Pfam" id="PF01738"/>
    </source>
</evidence>
<keyword evidence="1" id="KW-0732">Signal</keyword>
<organism evidence="3 4">
    <name type="scientific">Ferruginibacter yonginensis</name>
    <dbReference type="NCBI Taxonomy" id="1310416"/>
    <lineage>
        <taxon>Bacteria</taxon>
        <taxon>Pseudomonadati</taxon>
        <taxon>Bacteroidota</taxon>
        <taxon>Chitinophagia</taxon>
        <taxon>Chitinophagales</taxon>
        <taxon>Chitinophagaceae</taxon>
        <taxon>Ferruginibacter</taxon>
    </lineage>
</organism>
<dbReference type="InterPro" id="IPR029058">
    <property type="entry name" value="AB_hydrolase_fold"/>
</dbReference>
<evidence type="ECO:0000313" key="4">
    <source>
        <dbReference type="Proteomes" id="UP001595907"/>
    </source>
</evidence>
<dbReference type="Gene3D" id="3.40.50.1820">
    <property type="entry name" value="alpha/beta hydrolase"/>
    <property type="match status" value="1"/>
</dbReference>